<keyword evidence="2" id="KW-1003">Cell membrane</keyword>
<feature type="domain" description="ABC3 transporter permease C-terminal" evidence="8">
    <location>
        <begin position="270"/>
        <end position="389"/>
    </location>
</feature>
<proteinExistence type="inferred from homology"/>
<keyword evidence="5 7" id="KW-0472">Membrane</keyword>
<protein>
    <recommendedName>
        <fullName evidence="8">ABC3 transporter permease C-terminal domain-containing protein</fullName>
    </recommendedName>
</protein>
<dbReference type="PANTHER" id="PTHR30572:SF4">
    <property type="entry name" value="ABC TRANSPORTER PERMEASE YTRF"/>
    <property type="match status" value="1"/>
</dbReference>
<accession>A0A1E5L4L9</accession>
<dbReference type="PANTHER" id="PTHR30572">
    <property type="entry name" value="MEMBRANE COMPONENT OF TRANSPORTER-RELATED"/>
    <property type="match status" value="1"/>
</dbReference>
<evidence type="ECO:0000256" key="4">
    <source>
        <dbReference type="ARBA" id="ARBA00022989"/>
    </source>
</evidence>
<evidence type="ECO:0000256" key="7">
    <source>
        <dbReference type="SAM" id="Phobius"/>
    </source>
</evidence>
<feature type="transmembrane region" description="Helical" evidence="7">
    <location>
        <begin position="358"/>
        <end position="379"/>
    </location>
</feature>
<reference evidence="9 10" key="1">
    <citation type="submission" date="2016-09" db="EMBL/GenBank/DDBJ databases">
        <title>Desulfuribacillus arsenicus sp. nov., an obligately anaerobic, dissimilatory arsenic- and antimonate-reducing bacterium isolated from anoxic sediments.</title>
        <authorList>
            <person name="Abin C.A."/>
            <person name="Hollibaugh J.T."/>
        </authorList>
    </citation>
    <scope>NUCLEOTIDE SEQUENCE [LARGE SCALE GENOMIC DNA]</scope>
    <source>
        <strain evidence="9 10">MLFW-2</strain>
    </source>
</reference>
<dbReference type="RefSeq" id="WP_069702373.1">
    <property type="nucleotide sequence ID" value="NZ_MJAT01000033.1"/>
</dbReference>
<sequence>MFHLAWRNVTRRMHQSLLTILLVAIAIATFVIAHMILAMLQGSIQLSSERLGADVVVLPQVVGVNAQQTLFTAEPVNAYMPSQYFDRILEIEGIAKATPQFFTQSLDESCCNLKEAKRLIGYDASTDFLIAPWLETEISIPLDPEQILIGGIVKPFFGDHAIILDEIFVVAGQLKQTGTGMDETIFMDIAVARELAAESPGLQGYWLSQNPEDLISVIMIQADEGYPPQLIARQINQMGLPVQAITSGEIIGEMKGQMQAVNQILLWLWIILAITSALALFGRFLSLARERRREIGVMRALGGRRLDAFLMVMIEVMFTVLVGWCIGILVGSYGSVHVMQWLKGILVMPPWNITPTDVFLTGSVSLGVAILLGLFAAFYPAWSSSRLDPQEAISRSNL</sequence>
<evidence type="ECO:0000256" key="3">
    <source>
        <dbReference type="ARBA" id="ARBA00022692"/>
    </source>
</evidence>
<dbReference type="AlphaFoldDB" id="A0A1E5L4L9"/>
<dbReference type="EMBL" id="MJAT01000033">
    <property type="protein sequence ID" value="OEH85046.1"/>
    <property type="molecule type" value="Genomic_DNA"/>
</dbReference>
<evidence type="ECO:0000256" key="1">
    <source>
        <dbReference type="ARBA" id="ARBA00004651"/>
    </source>
</evidence>
<dbReference type="InterPro" id="IPR003838">
    <property type="entry name" value="ABC3_permease_C"/>
</dbReference>
<dbReference type="GO" id="GO:0005886">
    <property type="term" value="C:plasma membrane"/>
    <property type="evidence" value="ECO:0007669"/>
    <property type="project" value="UniProtKB-SubCell"/>
</dbReference>
<evidence type="ECO:0000256" key="6">
    <source>
        <dbReference type="ARBA" id="ARBA00038076"/>
    </source>
</evidence>
<keyword evidence="10" id="KW-1185">Reference proteome</keyword>
<organism evidence="9 10">
    <name type="scientific">Desulfuribacillus stibiiarsenatis</name>
    <dbReference type="NCBI Taxonomy" id="1390249"/>
    <lineage>
        <taxon>Bacteria</taxon>
        <taxon>Bacillati</taxon>
        <taxon>Bacillota</taxon>
        <taxon>Desulfuribacillia</taxon>
        <taxon>Desulfuribacillales</taxon>
        <taxon>Desulfuribacillaceae</taxon>
        <taxon>Desulfuribacillus</taxon>
    </lineage>
</organism>
<feature type="transmembrane region" description="Helical" evidence="7">
    <location>
        <begin position="306"/>
        <end position="333"/>
    </location>
</feature>
<keyword evidence="4 7" id="KW-1133">Transmembrane helix</keyword>
<comment type="caution">
    <text evidence="9">The sequence shown here is derived from an EMBL/GenBank/DDBJ whole genome shotgun (WGS) entry which is preliminary data.</text>
</comment>
<evidence type="ECO:0000313" key="10">
    <source>
        <dbReference type="Proteomes" id="UP000095255"/>
    </source>
</evidence>
<keyword evidence="3 7" id="KW-0812">Transmembrane</keyword>
<dbReference type="Proteomes" id="UP000095255">
    <property type="component" value="Unassembled WGS sequence"/>
</dbReference>
<dbReference type="Pfam" id="PF02687">
    <property type="entry name" value="FtsX"/>
    <property type="match status" value="1"/>
</dbReference>
<evidence type="ECO:0000313" key="9">
    <source>
        <dbReference type="EMBL" id="OEH85046.1"/>
    </source>
</evidence>
<dbReference type="OrthoDB" id="6313at2"/>
<evidence type="ECO:0000256" key="5">
    <source>
        <dbReference type="ARBA" id="ARBA00023136"/>
    </source>
</evidence>
<evidence type="ECO:0000259" key="8">
    <source>
        <dbReference type="Pfam" id="PF02687"/>
    </source>
</evidence>
<comment type="subcellular location">
    <subcellularLocation>
        <location evidence="1">Cell membrane</location>
        <topology evidence="1">Multi-pass membrane protein</topology>
    </subcellularLocation>
</comment>
<dbReference type="GO" id="GO:0022857">
    <property type="term" value="F:transmembrane transporter activity"/>
    <property type="evidence" value="ECO:0007669"/>
    <property type="project" value="TreeGrafter"/>
</dbReference>
<dbReference type="STRING" id="1390249.BHU72_05395"/>
<dbReference type="InterPro" id="IPR050250">
    <property type="entry name" value="Macrolide_Exporter_MacB"/>
</dbReference>
<evidence type="ECO:0000256" key="2">
    <source>
        <dbReference type="ARBA" id="ARBA00022475"/>
    </source>
</evidence>
<comment type="similarity">
    <text evidence="6">Belongs to the ABC-4 integral membrane protein family.</text>
</comment>
<name>A0A1E5L4L9_9FIRM</name>
<feature type="transmembrane region" description="Helical" evidence="7">
    <location>
        <begin position="264"/>
        <end position="285"/>
    </location>
</feature>
<gene>
    <name evidence="9" type="ORF">BHU72_05395</name>
</gene>